<feature type="non-terminal residue" evidence="1">
    <location>
        <position position="1"/>
    </location>
</feature>
<evidence type="ECO:0000313" key="1">
    <source>
        <dbReference type="EMBL" id="RPB00434.1"/>
    </source>
</evidence>
<dbReference type="Proteomes" id="UP000276215">
    <property type="component" value="Unassembled WGS sequence"/>
</dbReference>
<keyword evidence="2" id="KW-1185">Reference proteome</keyword>
<gene>
    <name evidence="1" type="ORF">L873DRAFT_1680729</name>
</gene>
<accession>A0A3N4JQ38</accession>
<evidence type="ECO:0000313" key="2">
    <source>
        <dbReference type="Proteomes" id="UP000276215"/>
    </source>
</evidence>
<name>A0A3N4JQ38_9PEZI</name>
<protein>
    <submittedName>
        <fullName evidence="1">Uncharacterized protein</fullName>
    </submittedName>
</protein>
<reference evidence="1 2" key="1">
    <citation type="journal article" date="2018" name="Nat. Ecol. Evol.">
        <title>Pezizomycetes genomes reveal the molecular basis of ectomycorrhizal truffle lifestyle.</title>
        <authorList>
            <person name="Murat C."/>
            <person name="Payen T."/>
            <person name="Noel B."/>
            <person name="Kuo A."/>
            <person name="Morin E."/>
            <person name="Chen J."/>
            <person name="Kohler A."/>
            <person name="Krizsan K."/>
            <person name="Balestrini R."/>
            <person name="Da Silva C."/>
            <person name="Montanini B."/>
            <person name="Hainaut M."/>
            <person name="Levati E."/>
            <person name="Barry K.W."/>
            <person name="Belfiori B."/>
            <person name="Cichocki N."/>
            <person name="Clum A."/>
            <person name="Dockter R.B."/>
            <person name="Fauchery L."/>
            <person name="Guy J."/>
            <person name="Iotti M."/>
            <person name="Le Tacon F."/>
            <person name="Lindquist E.A."/>
            <person name="Lipzen A."/>
            <person name="Malagnac F."/>
            <person name="Mello A."/>
            <person name="Molinier V."/>
            <person name="Miyauchi S."/>
            <person name="Poulain J."/>
            <person name="Riccioni C."/>
            <person name="Rubini A."/>
            <person name="Sitrit Y."/>
            <person name="Splivallo R."/>
            <person name="Traeger S."/>
            <person name="Wang M."/>
            <person name="Zifcakova L."/>
            <person name="Wipf D."/>
            <person name="Zambonelli A."/>
            <person name="Paolocci F."/>
            <person name="Nowrousian M."/>
            <person name="Ottonello S."/>
            <person name="Baldrian P."/>
            <person name="Spatafora J.W."/>
            <person name="Henrissat B."/>
            <person name="Nagy L.G."/>
            <person name="Aury J.M."/>
            <person name="Wincker P."/>
            <person name="Grigoriev I.V."/>
            <person name="Bonfante P."/>
            <person name="Martin F.M."/>
        </authorList>
    </citation>
    <scope>NUCLEOTIDE SEQUENCE [LARGE SCALE GENOMIC DNA]</scope>
    <source>
        <strain evidence="1 2">120613-1</strain>
    </source>
</reference>
<organism evidence="1 2">
    <name type="scientific">Choiromyces venosus 120613-1</name>
    <dbReference type="NCBI Taxonomy" id="1336337"/>
    <lineage>
        <taxon>Eukaryota</taxon>
        <taxon>Fungi</taxon>
        <taxon>Dikarya</taxon>
        <taxon>Ascomycota</taxon>
        <taxon>Pezizomycotina</taxon>
        <taxon>Pezizomycetes</taxon>
        <taxon>Pezizales</taxon>
        <taxon>Tuberaceae</taxon>
        <taxon>Choiromyces</taxon>
    </lineage>
</organism>
<dbReference type="EMBL" id="ML120380">
    <property type="protein sequence ID" value="RPB00434.1"/>
    <property type="molecule type" value="Genomic_DNA"/>
</dbReference>
<dbReference type="AlphaFoldDB" id="A0A3N4JQ38"/>
<sequence length="69" mass="7409">PPITSLPSTMSTFPLSSSLLGTKSIVDHPDVLEIAAHTLALVAPSLVMRPIAQGQLRSRRSRPSTDTMR</sequence>
<proteinExistence type="predicted"/>